<keyword evidence="3 7" id="KW-0812">Transmembrane</keyword>
<evidence type="ECO:0000256" key="2">
    <source>
        <dbReference type="ARBA" id="ARBA00022475"/>
    </source>
</evidence>
<feature type="domain" description="MacB-like periplasmic core" evidence="9">
    <location>
        <begin position="21"/>
        <end position="162"/>
    </location>
</feature>
<dbReference type="RefSeq" id="WP_033506410.1">
    <property type="nucleotide sequence ID" value="NZ_JGYX01000003.1"/>
</dbReference>
<evidence type="ECO:0000259" key="8">
    <source>
        <dbReference type="Pfam" id="PF02687"/>
    </source>
</evidence>
<evidence type="ECO:0000313" key="11">
    <source>
        <dbReference type="Proteomes" id="UP000029046"/>
    </source>
</evidence>
<feature type="transmembrane region" description="Helical" evidence="7">
    <location>
        <begin position="21"/>
        <end position="45"/>
    </location>
</feature>
<dbReference type="PANTHER" id="PTHR30572">
    <property type="entry name" value="MEMBRANE COMPONENT OF TRANSPORTER-RELATED"/>
    <property type="match status" value="1"/>
</dbReference>
<keyword evidence="11" id="KW-1185">Reference proteome</keyword>
<proteinExistence type="inferred from homology"/>
<evidence type="ECO:0000259" key="9">
    <source>
        <dbReference type="Pfam" id="PF12704"/>
    </source>
</evidence>
<dbReference type="GO" id="GO:0022857">
    <property type="term" value="F:transmembrane transporter activity"/>
    <property type="evidence" value="ECO:0007669"/>
    <property type="project" value="TreeGrafter"/>
</dbReference>
<dbReference type="eggNOG" id="COG0577">
    <property type="taxonomic scope" value="Bacteria"/>
</dbReference>
<comment type="similarity">
    <text evidence="6">Belongs to the ABC-4 integral membrane protein family.</text>
</comment>
<dbReference type="EMBL" id="JGYX01000003">
    <property type="protein sequence ID" value="KFI60863.1"/>
    <property type="molecule type" value="Genomic_DNA"/>
</dbReference>
<dbReference type="InterPro" id="IPR025857">
    <property type="entry name" value="MacB_PCD"/>
</dbReference>
<feature type="transmembrane region" description="Helical" evidence="7">
    <location>
        <begin position="382"/>
        <end position="410"/>
    </location>
</feature>
<evidence type="ECO:0000256" key="3">
    <source>
        <dbReference type="ARBA" id="ARBA00022692"/>
    </source>
</evidence>
<gene>
    <name evidence="10" type="ORF">BIGA_1340</name>
</gene>
<sequence>MRFADILRLCRQNLLRRKSRTVLTVLGVVVGCCSIVLMVSLGAGINEQNERMLESMGDLSIITVYAGGSGAGGGIDGKQTALDDKAVEEFRSIPQVAGVTPMASMPYTASLKTGGGDRYVVDYVQVMGIDTTQLDAMGYVLLEGRAPLRSGEVLLGEYTAYDFMDRFRAGEDSMRHHSRGSGGMCVFDESTGTCREAADDPDPFFDPLTTPLTLVAGPSFNGLLSSEGVMAGDAGAAGTPLETALTPVGILKEDYNKGGATSSGLILPLDDLKQLVRDADPSSARASAYDQALVKVTDMAQVGEVEDQIRALGFGTSSVRQMRESLEEQSRSIQLILGGLGAVSLLVAAIGIANTMIMSVTERTREIGIMKSLGCTVRDIRIMFLGEAGAIGFLGGVIGCVISAIASVAINLVSFASADVRGVVTAVIGGGEATRVSVIPWWLYLFAIAFSTAIGLLSGFQPANRAVRIPALDAIRNAT</sequence>
<evidence type="ECO:0000256" key="1">
    <source>
        <dbReference type="ARBA" id="ARBA00004651"/>
    </source>
</evidence>
<keyword evidence="5 7" id="KW-0472">Membrane</keyword>
<keyword evidence="4 7" id="KW-1133">Transmembrane helix</keyword>
<comment type="caution">
    <text evidence="10">The sequence shown here is derived from an EMBL/GenBank/DDBJ whole genome shotgun (WGS) entry which is preliminary data.</text>
</comment>
<dbReference type="Proteomes" id="UP000029046">
    <property type="component" value="Unassembled WGS sequence"/>
</dbReference>
<dbReference type="OrthoDB" id="9780560at2"/>
<dbReference type="GO" id="GO:0005886">
    <property type="term" value="C:plasma membrane"/>
    <property type="evidence" value="ECO:0007669"/>
    <property type="project" value="UniProtKB-SubCell"/>
</dbReference>
<feature type="domain" description="ABC3 transporter permease C-terminal" evidence="8">
    <location>
        <begin position="340"/>
        <end position="470"/>
    </location>
</feature>
<feature type="transmembrane region" description="Helical" evidence="7">
    <location>
        <begin position="335"/>
        <end position="361"/>
    </location>
</feature>
<dbReference type="AlphaFoldDB" id="A0A087AQ13"/>
<reference evidence="10 11" key="1">
    <citation type="submission" date="2014-03" db="EMBL/GenBank/DDBJ databases">
        <title>Genomics of Bifidobacteria.</title>
        <authorList>
            <person name="Ventura M."/>
            <person name="Milani C."/>
            <person name="Lugli G.A."/>
        </authorList>
    </citation>
    <scope>NUCLEOTIDE SEQUENCE [LARGE SCALE GENOMIC DNA]</scope>
    <source>
        <strain evidence="10 11">LMG 11586</strain>
    </source>
</reference>
<organism evidence="10 11">
    <name type="scientific">Bifidobacterium pullorum subsp. gallinarum</name>
    <dbReference type="NCBI Taxonomy" id="78344"/>
    <lineage>
        <taxon>Bacteria</taxon>
        <taxon>Bacillati</taxon>
        <taxon>Actinomycetota</taxon>
        <taxon>Actinomycetes</taxon>
        <taxon>Bifidobacteriales</taxon>
        <taxon>Bifidobacteriaceae</taxon>
        <taxon>Bifidobacterium</taxon>
    </lineage>
</organism>
<comment type="subcellular location">
    <subcellularLocation>
        <location evidence="1">Cell membrane</location>
        <topology evidence="1">Multi-pass membrane protein</topology>
    </subcellularLocation>
</comment>
<keyword evidence="2" id="KW-1003">Cell membrane</keyword>
<dbReference type="PANTHER" id="PTHR30572:SF4">
    <property type="entry name" value="ABC TRANSPORTER PERMEASE YTRF"/>
    <property type="match status" value="1"/>
</dbReference>
<feature type="transmembrane region" description="Helical" evidence="7">
    <location>
        <begin position="441"/>
        <end position="460"/>
    </location>
</feature>
<dbReference type="PROSITE" id="PS51257">
    <property type="entry name" value="PROKAR_LIPOPROTEIN"/>
    <property type="match status" value="1"/>
</dbReference>
<dbReference type="InterPro" id="IPR050250">
    <property type="entry name" value="Macrolide_Exporter_MacB"/>
</dbReference>
<dbReference type="Pfam" id="PF02687">
    <property type="entry name" value="FtsX"/>
    <property type="match status" value="1"/>
</dbReference>
<evidence type="ECO:0000256" key="5">
    <source>
        <dbReference type="ARBA" id="ARBA00023136"/>
    </source>
</evidence>
<protein>
    <submittedName>
        <fullName evidence="10">Antimicrobial peptide ABC superfamily ATP binding cassette transporter, permease protein</fullName>
    </submittedName>
</protein>
<evidence type="ECO:0000313" key="10">
    <source>
        <dbReference type="EMBL" id="KFI60863.1"/>
    </source>
</evidence>
<evidence type="ECO:0000256" key="6">
    <source>
        <dbReference type="ARBA" id="ARBA00038076"/>
    </source>
</evidence>
<evidence type="ECO:0000256" key="4">
    <source>
        <dbReference type="ARBA" id="ARBA00022989"/>
    </source>
</evidence>
<dbReference type="InterPro" id="IPR003838">
    <property type="entry name" value="ABC3_permease_C"/>
</dbReference>
<dbReference type="Pfam" id="PF12704">
    <property type="entry name" value="MacB_PCD"/>
    <property type="match status" value="1"/>
</dbReference>
<evidence type="ECO:0000256" key="7">
    <source>
        <dbReference type="SAM" id="Phobius"/>
    </source>
</evidence>
<name>A0A087AQ13_9BIFI</name>
<accession>A0A087AQ13</accession>